<dbReference type="EMBL" id="BK015287">
    <property type="protein sequence ID" value="DAD99549.1"/>
    <property type="molecule type" value="Genomic_DNA"/>
</dbReference>
<accession>A0A8S5NXJ9</accession>
<protein>
    <submittedName>
        <fullName evidence="1">Uncharacterized protein</fullName>
    </submittedName>
</protein>
<reference evidence="1" key="1">
    <citation type="journal article" date="2021" name="Proc. Natl. Acad. Sci. U.S.A.">
        <title>A Catalog of Tens of Thousands of Viruses from Human Metagenomes Reveals Hidden Associations with Chronic Diseases.</title>
        <authorList>
            <person name="Tisza M.J."/>
            <person name="Buck C.B."/>
        </authorList>
    </citation>
    <scope>NUCLEOTIDE SEQUENCE</scope>
    <source>
        <strain evidence="1">CtckI12</strain>
    </source>
</reference>
<sequence length="58" mass="6579">MRTDKLDVDVTVNLSMNIDKSTAEGCLKIVEMFVNASNARVVADREPNGDVRYHYEFT</sequence>
<name>A0A8S5NXJ9_9CAUD</name>
<evidence type="ECO:0000313" key="1">
    <source>
        <dbReference type="EMBL" id="DAD99549.1"/>
    </source>
</evidence>
<organism evidence="1">
    <name type="scientific">Siphoviridae sp. ctckI12</name>
    <dbReference type="NCBI Taxonomy" id="2825574"/>
    <lineage>
        <taxon>Viruses</taxon>
        <taxon>Duplodnaviria</taxon>
        <taxon>Heunggongvirae</taxon>
        <taxon>Uroviricota</taxon>
        <taxon>Caudoviricetes</taxon>
    </lineage>
</organism>
<proteinExistence type="predicted"/>